<dbReference type="Gene3D" id="1.10.260.40">
    <property type="entry name" value="lambda repressor-like DNA-binding domains"/>
    <property type="match status" value="1"/>
</dbReference>
<keyword evidence="3" id="KW-0804">Transcription</keyword>
<dbReference type="AlphaFoldDB" id="A0A3M8DSK9"/>
<evidence type="ECO:0000313" key="5">
    <source>
        <dbReference type="EMBL" id="RNB89957.1"/>
    </source>
</evidence>
<dbReference type="SUPFAM" id="SSF53822">
    <property type="entry name" value="Periplasmic binding protein-like I"/>
    <property type="match status" value="1"/>
</dbReference>
<evidence type="ECO:0000256" key="3">
    <source>
        <dbReference type="ARBA" id="ARBA00023163"/>
    </source>
</evidence>
<name>A0A3M8DSK9_9BACL</name>
<comment type="caution">
    <text evidence="5">The sequence shown here is derived from an EMBL/GenBank/DDBJ whole genome shotgun (WGS) entry which is preliminary data.</text>
</comment>
<dbReference type="Pfam" id="PF00356">
    <property type="entry name" value="LacI"/>
    <property type="match status" value="1"/>
</dbReference>
<sequence>MVTIKDVAKLAGVAVSTASNALNGKYGVKPETQRRVMEAARQLNYFPSPIAKGLVTNSTRNVSIVVCGPSSSDLIANPVTFDVMTAIATELGGRGYHAMLSIVRVEEEEETISRIIQSRSADALILIGTQRSDADLSRLLETSTIPSLVVTRGITTDHTLAVSVDNHLCGYMATRYLLEMGHIRIGFVGATPGLGMAEERLNGYRDALAEAGIAFDESLAVEGDYDQQSGLNGVRQLLRQSPRRPTAIFAANDLMALGAMEALRQEGLRIPEDVSLIGCDNIPNLHLLRVPLTTIAIPFGEIGRLAAKKIIGTLEGTDRLPDKSVLVPELRIRESVKRLE</sequence>
<keyword evidence="6" id="KW-1185">Reference proteome</keyword>
<organism evidence="5 6">
    <name type="scientific">Brevibacillus fluminis</name>
    <dbReference type="NCBI Taxonomy" id="511487"/>
    <lineage>
        <taxon>Bacteria</taxon>
        <taxon>Bacillati</taxon>
        <taxon>Bacillota</taxon>
        <taxon>Bacilli</taxon>
        <taxon>Bacillales</taxon>
        <taxon>Paenibacillaceae</taxon>
        <taxon>Brevibacillus</taxon>
    </lineage>
</organism>
<keyword evidence="1" id="KW-0805">Transcription regulation</keyword>
<dbReference type="PANTHER" id="PTHR30146">
    <property type="entry name" value="LACI-RELATED TRANSCRIPTIONAL REPRESSOR"/>
    <property type="match status" value="1"/>
</dbReference>
<protein>
    <submittedName>
        <fullName evidence="5">LacI family transcriptional regulator</fullName>
    </submittedName>
</protein>
<dbReference type="PANTHER" id="PTHR30146:SF109">
    <property type="entry name" value="HTH-TYPE TRANSCRIPTIONAL REGULATOR GALS"/>
    <property type="match status" value="1"/>
</dbReference>
<accession>A0A3M8DSK9</accession>
<dbReference type="OrthoDB" id="9788209at2"/>
<gene>
    <name evidence="5" type="ORF">EDM56_12450</name>
</gene>
<evidence type="ECO:0000313" key="6">
    <source>
        <dbReference type="Proteomes" id="UP000271031"/>
    </source>
</evidence>
<dbReference type="InterPro" id="IPR010982">
    <property type="entry name" value="Lambda_DNA-bd_dom_sf"/>
</dbReference>
<dbReference type="SMART" id="SM00354">
    <property type="entry name" value="HTH_LACI"/>
    <property type="match status" value="1"/>
</dbReference>
<dbReference type="PROSITE" id="PS50932">
    <property type="entry name" value="HTH_LACI_2"/>
    <property type="match status" value="1"/>
</dbReference>
<dbReference type="CDD" id="cd01392">
    <property type="entry name" value="HTH_LacI"/>
    <property type="match status" value="1"/>
</dbReference>
<dbReference type="CDD" id="cd06267">
    <property type="entry name" value="PBP1_LacI_sugar_binding-like"/>
    <property type="match status" value="1"/>
</dbReference>
<keyword evidence="2" id="KW-0238">DNA-binding</keyword>
<dbReference type="InterPro" id="IPR046335">
    <property type="entry name" value="LacI/GalR-like_sensor"/>
</dbReference>
<dbReference type="InterPro" id="IPR000843">
    <property type="entry name" value="HTH_LacI"/>
</dbReference>
<dbReference type="InterPro" id="IPR028082">
    <property type="entry name" value="Peripla_BP_I"/>
</dbReference>
<evidence type="ECO:0000256" key="1">
    <source>
        <dbReference type="ARBA" id="ARBA00023015"/>
    </source>
</evidence>
<feature type="domain" description="HTH lacI-type" evidence="4">
    <location>
        <begin position="2"/>
        <end position="56"/>
    </location>
</feature>
<reference evidence="5 6" key="1">
    <citation type="submission" date="2018-10" db="EMBL/GenBank/DDBJ databases">
        <title>Phylogenomics of Brevibacillus.</title>
        <authorList>
            <person name="Dunlap C."/>
        </authorList>
    </citation>
    <scope>NUCLEOTIDE SEQUENCE [LARGE SCALE GENOMIC DNA]</scope>
    <source>
        <strain evidence="5 6">JCM 15716</strain>
    </source>
</reference>
<dbReference type="Pfam" id="PF13377">
    <property type="entry name" value="Peripla_BP_3"/>
    <property type="match status" value="1"/>
</dbReference>
<dbReference type="Gene3D" id="3.40.50.2300">
    <property type="match status" value="2"/>
</dbReference>
<dbReference type="GO" id="GO:0000976">
    <property type="term" value="F:transcription cis-regulatory region binding"/>
    <property type="evidence" value="ECO:0007669"/>
    <property type="project" value="TreeGrafter"/>
</dbReference>
<evidence type="ECO:0000259" key="4">
    <source>
        <dbReference type="PROSITE" id="PS50932"/>
    </source>
</evidence>
<dbReference type="SUPFAM" id="SSF47413">
    <property type="entry name" value="lambda repressor-like DNA-binding domains"/>
    <property type="match status" value="1"/>
</dbReference>
<dbReference type="EMBL" id="RHHQ01000008">
    <property type="protein sequence ID" value="RNB89957.1"/>
    <property type="molecule type" value="Genomic_DNA"/>
</dbReference>
<proteinExistence type="predicted"/>
<dbReference type="Proteomes" id="UP000271031">
    <property type="component" value="Unassembled WGS sequence"/>
</dbReference>
<dbReference type="RefSeq" id="WP_122918210.1">
    <property type="nucleotide sequence ID" value="NZ_RHHQ01000008.1"/>
</dbReference>
<dbReference type="GO" id="GO:0003700">
    <property type="term" value="F:DNA-binding transcription factor activity"/>
    <property type="evidence" value="ECO:0007669"/>
    <property type="project" value="TreeGrafter"/>
</dbReference>
<evidence type="ECO:0000256" key="2">
    <source>
        <dbReference type="ARBA" id="ARBA00023125"/>
    </source>
</evidence>